<dbReference type="InterPro" id="IPR000330">
    <property type="entry name" value="SNF2_N"/>
</dbReference>
<dbReference type="KEGG" id="ccn:H924_05995"/>
<dbReference type="Gene3D" id="3.40.50.300">
    <property type="entry name" value="P-loop containing nucleotide triphosphate hydrolases"/>
    <property type="match status" value="1"/>
</dbReference>
<dbReference type="PROSITE" id="PS51192">
    <property type="entry name" value="HELICASE_ATP_BIND_1"/>
    <property type="match status" value="1"/>
</dbReference>
<name>M1UYL6_9CORY</name>
<dbReference type="InterPro" id="IPR057342">
    <property type="entry name" value="DEXDc_RapA"/>
</dbReference>
<dbReference type="Gene3D" id="3.40.50.10810">
    <property type="entry name" value="Tandem AAA-ATPase domain"/>
    <property type="match status" value="1"/>
</dbReference>
<dbReference type="PANTHER" id="PTHR10799">
    <property type="entry name" value="SNF2/RAD54 HELICASE FAMILY"/>
    <property type="match status" value="1"/>
</dbReference>
<dbReference type="CDD" id="cd18011">
    <property type="entry name" value="DEXDc_RapA"/>
    <property type="match status" value="1"/>
</dbReference>
<evidence type="ECO:0000256" key="1">
    <source>
        <dbReference type="ARBA" id="ARBA00022741"/>
    </source>
</evidence>
<evidence type="ECO:0000256" key="3">
    <source>
        <dbReference type="ARBA" id="ARBA00022806"/>
    </source>
</evidence>
<feature type="region of interest" description="Disordered" evidence="5">
    <location>
        <begin position="882"/>
        <end position="902"/>
    </location>
</feature>
<dbReference type="AlphaFoldDB" id="M1UYL6"/>
<dbReference type="Pfam" id="PF00176">
    <property type="entry name" value="SNF2-rel_dom"/>
    <property type="match status" value="1"/>
</dbReference>
<reference evidence="8 9" key="1">
    <citation type="submission" date="2013-02" db="EMBL/GenBank/DDBJ databases">
        <title>The complete genome sequence of Corynebacterium callunae DSM 20147.</title>
        <authorList>
            <person name="Ruckert C."/>
            <person name="Albersmeier A."/>
            <person name="Kalinowski J."/>
        </authorList>
    </citation>
    <scope>NUCLEOTIDE SEQUENCE [LARGE SCALE GENOMIC DNA]</scope>
    <source>
        <strain evidence="8 9">DSM 20147</strain>
    </source>
</reference>
<dbReference type="Proteomes" id="UP000011760">
    <property type="component" value="Chromosome"/>
</dbReference>
<dbReference type="InterPro" id="IPR038718">
    <property type="entry name" value="SNF2-like_sf"/>
</dbReference>
<dbReference type="SMART" id="SM00490">
    <property type="entry name" value="HELICc"/>
    <property type="match status" value="1"/>
</dbReference>
<keyword evidence="9" id="KW-1185">Reference proteome</keyword>
<evidence type="ECO:0000313" key="9">
    <source>
        <dbReference type="Proteomes" id="UP000011760"/>
    </source>
</evidence>
<dbReference type="STRING" id="1121353.H924_05995"/>
<dbReference type="InterPro" id="IPR014001">
    <property type="entry name" value="Helicase_ATP-bd"/>
</dbReference>
<keyword evidence="1" id="KW-0547">Nucleotide-binding</keyword>
<dbReference type="RefSeq" id="WP_015651075.1">
    <property type="nucleotide sequence ID" value="NC_020506.1"/>
</dbReference>
<sequence length="960" mass="109465">MSNEVPLTDYQAKFFAHELERSYANDHVGKLAGLLFDAQVEPKPHQIDAALFALQTPFLPGVILADEVGLGKTIEAGIVISQYWAERKRRILIVAPSSLRQQWKQELFEKFLIPAELLDSTSKVRLLGKSSAIPSEVLICSYEFLQRNEIELMRSWDLVVADEAHRLRSYWNGRAKVAGAFADVVRNASKTILLTATPLQNKLEELYGLVSVFDPDYFHSLEAFRERYIKNRDLQGDDDLVERVATISKRTLRRDAEKYIQFTQRMPITIEFEPSDEEKRLYDLVNDYLQRDDLYAFAASQRHLSALILRKRLGSSTFAVASTLENIASRLAEELQVGQRRDGRGVLVFDDDLTTEELEEADSASQDRTANETWSDNQLRDGIQAEIEELRGFAHLARSIRVNQKAVHLGDALDRGFAKLREIGAPEKAIIFTDSTKTQEYIAQTLREAGRSDGLVLFNGQNNSPAATAIYQDWLMKNKDSDIVTGIPASDRRKALVDYFRDNGSIMIATEAAAEGINLQFCSMLVNYDLPWNPQRVEQRIGRIHRFGQKHNVVVVNFSNKGNIAEQRILELLEGKFKLFDSVFGASDEVLGAIEDGFDFERQISRILDQCTTAEQIDAAFQILEEQYSTEITEEMAKAKTKVFDNLDPHVQDRLKSYDEQSGEVLNKFERLLVAVTRYKLRDHATFHGDGRTFELNSSPVADAPLGRYFFKSAPIEGAHQYRYSSALAKHAVTSAIEAPTPPAELILSLSQSPRVPAAIREFEGASGNVVVKKITFDMKAKNDDVSESYILAAGFADDGRRLDAEHVTDLMELVVTEQNQVTAAGDEELLEAALDQQRSQLEREVQSRNTRYYNQQEEILERSIQDRKAEKDAKIREYEAKRKEHRKLSRQADDPMEELRHKKQARKWRERVEEEEEAYMRERDRLTDEVDDMLVLIEQSLNGTQRIDDLFSIRWKITA</sequence>
<proteinExistence type="predicted"/>
<keyword evidence="4" id="KW-0067">ATP-binding</keyword>
<evidence type="ECO:0000259" key="6">
    <source>
        <dbReference type="PROSITE" id="PS51192"/>
    </source>
</evidence>
<dbReference type="HOGENOM" id="CLU_006041_0_0_11"/>
<dbReference type="OrthoDB" id="9814088at2"/>
<evidence type="ECO:0000313" key="8">
    <source>
        <dbReference type="EMBL" id="AGG66643.1"/>
    </source>
</evidence>
<feature type="domain" description="Helicase C-terminal" evidence="7">
    <location>
        <begin position="412"/>
        <end position="598"/>
    </location>
</feature>
<dbReference type="PROSITE" id="PS51194">
    <property type="entry name" value="HELICASE_CTER"/>
    <property type="match status" value="1"/>
</dbReference>
<keyword evidence="3 8" id="KW-0347">Helicase</keyword>
<dbReference type="SUPFAM" id="SSF52540">
    <property type="entry name" value="P-loop containing nucleoside triphosphate hydrolases"/>
    <property type="match status" value="1"/>
</dbReference>
<evidence type="ECO:0000259" key="7">
    <source>
        <dbReference type="PROSITE" id="PS51194"/>
    </source>
</evidence>
<dbReference type="InterPro" id="IPR027417">
    <property type="entry name" value="P-loop_NTPase"/>
</dbReference>
<feature type="compositionally biased region" description="Basic and acidic residues" evidence="5">
    <location>
        <begin position="891"/>
        <end position="901"/>
    </location>
</feature>
<dbReference type="SMART" id="SM00487">
    <property type="entry name" value="DEXDc"/>
    <property type="match status" value="1"/>
</dbReference>
<keyword evidence="2" id="KW-0378">Hydrolase</keyword>
<dbReference type="EMBL" id="CP004354">
    <property type="protein sequence ID" value="AGG66643.1"/>
    <property type="molecule type" value="Genomic_DNA"/>
</dbReference>
<dbReference type="GO" id="GO:0005524">
    <property type="term" value="F:ATP binding"/>
    <property type="evidence" value="ECO:0007669"/>
    <property type="project" value="UniProtKB-KW"/>
</dbReference>
<dbReference type="InterPro" id="IPR049730">
    <property type="entry name" value="SNF2/RAD54-like_C"/>
</dbReference>
<evidence type="ECO:0000256" key="5">
    <source>
        <dbReference type="SAM" id="MobiDB-lite"/>
    </source>
</evidence>
<evidence type="ECO:0000256" key="4">
    <source>
        <dbReference type="ARBA" id="ARBA00022840"/>
    </source>
</evidence>
<accession>M1UYL6</accession>
<dbReference type="CDD" id="cd18793">
    <property type="entry name" value="SF2_C_SNF"/>
    <property type="match status" value="1"/>
</dbReference>
<evidence type="ECO:0000256" key="2">
    <source>
        <dbReference type="ARBA" id="ARBA00022801"/>
    </source>
</evidence>
<dbReference type="InterPro" id="IPR001650">
    <property type="entry name" value="Helicase_C-like"/>
</dbReference>
<gene>
    <name evidence="8" type="ORF">H924_05995</name>
</gene>
<dbReference type="PATRIC" id="fig|1121353.3.peg.1226"/>
<dbReference type="GO" id="GO:0004386">
    <property type="term" value="F:helicase activity"/>
    <property type="evidence" value="ECO:0007669"/>
    <property type="project" value="UniProtKB-KW"/>
</dbReference>
<dbReference type="eggNOG" id="COG0553">
    <property type="taxonomic scope" value="Bacteria"/>
</dbReference>
<protein>
    <submittedName>
        <fullName evidence="8">DNA/RNA helicase, superfamily II, SNF2 family protein</fullName>
    </submittedName>
</protein>
<feature type="domain" description="Helicase ATP-binding" evidence="6">
    <location>
        <begin position="53"/>
        <end position="216"/>
    </location>
</feature>
<organism evidence="8 9">
    <name type="scientific">Corynebacterium callunae DSM 20147</name>
    <dbReference type="NCBI Taxonomy" id="1121353"/>
    <lineage>
        <taxon>Bacteria</taxon>
        <taxon>Bacillati</taxon>
        <taxon>Actinomycetota</taxon>
        <taxon>Actinomycetes</taxon>
        <taxon>Mycobacteriales</taxon>
        <taxon>Corynebacteriaceae</taxon>
        <taxon>Corynebacterium</taxon>
    </lineage>
</organism>
<dbReference type="Pfam" id="PF00271">
    <property type="entry name" value="Helicase_C"/>
    <property type="match status" value="1"/>
</dbReference>
<dbReference type="GO" id="GO:0016787">
    <property type="term" value="F:hydrolase activity"/>
    <property type="evidence" value="ECO:0007669"/>
    <property type="project" value="UniProtKB-KW"/>
</dbReference>